<evidence type="ECO:0000313" key="3">
    <source>
        <dbReference type="Proteomes" id="UP000078541"/>
    </source>
</evidence>
<dbReference type="Gene3D" id="3.90.1600.10">
    <property type="entry name" value="Palm domain of DNA polymerase"/>
    <property type="match status" value="1"/>
</dbReference>
<dbReference type="AlphaFoldDB" id="A0A195ETS2"/>
<reference evidence="2 3" key="1">
    <citation type="submission" date="2016-03" db="EMBL/GenBank/DDBJ databases">
        <title>Trachymyrmex septentrionalis WGS genome.</title>
        <authorList>
            <person name="Nygaard S."/>
            <person name="Hu H."/>
            <person name="Boomsma J."/>
            <person name="Zhang G."/>
        </authorList>
    </citation>
    <scope>NUCLEOTIDE SEQUENCE [LARGE SCALE GENOMIC DNA]</scope>
    <source>
        <strain evidence="2">Tsep2-gDNA-1</strain>
        <tissue evidence="2">Whole body</tissue>
    </source>
</reference>
<feature type="compositionally biased region" description="Basic and acidic residues" evidence="1">
    <location>
        <begin position="560"/>
        <end position="589"/>
    </location>
</feature>
<evidence type="ECO:0000313" key="2">
    <source>
        <dbReference type="EMBL" id="KYN31556.1"/>
    </source>
</evidence>
<dbReference type="GO" id="GO:0071897">
    <property type="term" value="P:DNA biosynthetic process"/>
    <property type="evidence" value="ECO:0007669"/>
    <property type="project" value="UniProtKB-ARBA"/>
</dbReference>
<name>A0A195ETS2_9HYME</name>
<keyword evidence="3" id="KW-1185">Reference proteome</keyword>
<gene>
    <name evidence="2" type="ORF">ALC56_14437</name>
</gene>
<sequence>MRLSELPKAFGLRDTLGKDFFPHLFNVLQNQNYIGPISDARYYSPEQMKPEEHERFMVWHEKMLRLNFVFDFKQETRGDVCPFIKCMTIASTCMKVFRKNFLREEEIGIIPPGGYRYKDNHSHKALYRISERDVTIHYMLQFHGCFWHGCSNCYQINRERKLTSGTSREDTIDTRYERTFAMTENHPMLINPPLHPRETFFGGRTENIVTQYEVTSTEKIRYVDICSLVLPYRIQGKLFGLCRAWVSYELRKALEKSYLVTSVSEIFFKLKQEASGWSSKWMMRVRNSTFGNTKKLRGFVFNRIISSNLPNIKIVKKYECLATLLTSSEHEITNILPVNDEIIYVSWRLREETVASSPQTNSVIAAWTTSQARLILYEYLEKLGSRVLYCNTDSCIYINRSKSSEYESWNFTGNFLGDDVYADNETTNDDVFHDLKHPIYPPPLHFISNIDIIAKNFEISSKHNHTMKSIEEILKSASKSYCKHTHLLMKHLFRKTVPDKISWDEHGIVTIDGNVVKDSNITDLINNATHSGNFSIQFKNQKHDIIRNIEAWRKNIVTEKTNQSEDKQATDEEKKDLSKFESSTDRDKANTSVSQTSSIFESSTSHTPAKEVHFEFTQTFPLSRSPTTRNEFARSFKHITSSSCTTCGGYPAD</sequence>
<organism evidence="2 3">
    <name type="scientific">Trachymyrmex septentrionalis</name>
    <dbReference type="NCBI Taxonomy" id="34720"/>
    <lineage>
        <taxon>Eukaryota</taxon>
        <taxon>Metazoa</taxon>
        <taxon>Ecdysozoa</taxon>
        <taxon>Arthropoda</taxon>
        <taxon>Hexapoda</taxon>
        <taxon>Insecta</taxon>
        <taxon>Pterygota</taxon>
        <taxon>Neoptera</taxon>
        <taxon>Endopterygota</taxon>
        <taxon>Hymenoptera</taxon>
        <taxon>Apocrita</taxon>
        <taxon>Aculeata</taxon>
        <taxon>Formicoidea</taxon>
        <taxon>Formicidae</taxon>
        <taxon>Myrmicinae</taxon>
        <taxon>Trachymyrmex</taxon>
    </lineage>
</organism>
<dbReference type="PANTHER" id="PTHR33568">
    <property type="entry name" value="DNA POLYMERASE"/>
    <property type="match status" value="1"/>
</dbReference>
<dbReference type="InterPro" id="IPR043502">
    <property type="entry name" value="DNA/RNA_pol_sf"/>
</dbReference>
<feature type="region of interest" description="Disordered" evidence="1">
    <location>
        <begin position="560"/>
        <end position="610"/>
    </location>
</feature>
<evidence type="ECO:0000256" key="1">
    <source>
        <dbReference type="SAM" id="MobiDB-lite"/>
    </source>
</evidence>
<proteinExistence type="predicted"/>
<dbReference type="Proteomes" id="UP000078541">
    <property type="component" value="Unassembled WGS sequence"/>
</dbReference>
<dbReference type="EMBL" id="KQ981979">
    <property type="protein sequence ID" value="KYN31556.1"/>
    <property type="molecule type" value="Genomic_DNA"/>
</dbReference>
<dbReference type="STRING" id="34720.A0A195ETS2"/>
<dbReference type="SUPFAM" id="SSF56672">
    <property type="entry name" value="DNA/RNA polymerases"/>
    <property type="match status" value="1"/>
</dbReference>
<protein>
    <recommendedName>
        <fullName evidence="4">DNA-directed DNA polymerase</fullName>
    </recommendedName>
</protein>
<feature type="compositionally biased region" description="Low complexity" evidence="1">
    <location>
        <begin position="591"/>
        <end position="607"/>
    </location>
</feature>
<evidence type="ECO:0008006" key="4">
    <source>
        <dbReference type="Google" id="ProtNLM"/>
    </source>
</evidence>
<dbReference type="InterPro" id="IPR023211">
    <property type="entry name" value="DNA_pol_palm_dom_sf"/>
</dbReference>
<dbReference type="PANTHER" id="PTHR33568:SF3">
    <property type="entry name" value="DNA-DIRECTED DNA POLYMERASE"/>
    <property type="match status" value="1"/>
</dbReference>
<accession>A0A195ETS2</accession>